<evidence type="ECO:0000313" key="3">
    <source>
        <dbReference type="EMBL" id="KAK1355029.1"/>
    </source>
</evidence>
<reference evidence="3" key="1">
    <citation type="submission" date="2023-02" db="EMBL/GenBank/DDBJ databases">
        <title>Genome of toxic invasive species Heracleum sosnowskyi carries increased number of genes despite the absence of recent whole-genome duplications.</title>
        <authorList>
            <person name="Schelkunov M."/>
            <person name="Shtratnikova V."/>
            <person name="Makarenko M."/>
            <person name="Klepikova A."/>
            <person name="Omelchenko D."/>
            <person name="Novikova G."/>
            <person name="Obukhova E."/>
            <person name="Bogdanov V."/>
            <person name="Penin A."/>
            <person name="Logacheva M."/>
        </authorList>
    </citation>
    <scope>NUCLEOTIDE SEQUENCE</scope>
    <source>
        <strain evidence="3">Hsosn_3</strain>
        <tissue evidence="3">Leaf</tissue>
    </source>
</reference>
<keyword evidence="4" id="KW-1185">Reference proteome</keyword>
<dbReference type="EMBL" id="JAUIZM010000011">
    <property type="protein sequence ID" value="KAK1355029.1"/>
    <property type="molecule type" value="Genomic_DNA"/>
</dbReference>
<name>A0AAD8GV16_9APIA</name>
<comment type="caution">
    <text evidence="3">The sequence shown here is derived from an EMBL/GenBank/DDBJ whole genome shotgun (WGS) entry which is preliminary data.</text>
</comment>
<keyword evidence="1" id="KW-0175">Coiled coil</keyword>
<feature type="coiled-coil region" evidence="1">
    <location>
        <begin position="206"/>
        <end position="240"/>
    </location>
</feature>
<proteinExistence type="predicted"/>
<evidence type="ECO:0000256" key="1">
    <source>
        <dbReference type="SAM" id="Coils"/>
    </source>
</evidence>
<sequence length="300" mass="34538">MVVTRRANKPTRKRVAVSTPKQEKKSGSVKRKKVQRGASKKLRQQEPEQQQQEDVQRGAQEEQQQENEGHENEAEVENMRREEVMPLVISSDEEETKPQIDHLSMLMSVSKLPSHIQTSQKNLEILMAAAVVLKDELLSHLVKTAHKLDTADMVRSANKCFTRLKSLKVDYGAFHGEVRELIKYFQELKEANEKNTCPDMGLKVAYEKSMSDVNNAREELANAERNLINAQTNHNSTMQRIEKLIAMTHRLKEEADKERNGIENLASKKNHYDEVLSLAEKRKDRYEKIQKSLGRLQDLV</sequence>
<feature type="region of interest" description="Disordered" evidence="2">
    <location>
        <begin position="1"/>
        <end position="81"/>
    </location>
</feature>
<evidence type="ECO:0000256" key="2">
    <source>
        <dbReference type="SAM" id="MobiDB-lite"/>
    </source>
</evidence>
<dbReference type="AlphaFoldDB" id="A0AAD8GV16"/>
<reference evidence="3" key="2">
    <citation type="submission" date="2023-05" db="EMBL/GenBank/DDBJ databases">
        <authorList>
            <person name="Schelkunov M.I."/>
        </authorList>
    </citation>
    <scope>NUCLEOTIDE SEQUENCE</scope>
    <source>
        <strain evidence="3">Hsosn_3</strain>
        <tissue evidence="3">Leaf</tissue>
    </source>
</reference>
<accession>A0AAD8GV16</accession>
<evidence type="ECO:0000313" key="4">
    <source>
        <dbReference type="Proteomes" id="UP001237642"/>
    </source>
</evidence>
<protein>
    <submittedName>
        <fullName evidence="3">Uncharacterized protein</fullName>
    </submittedName>
</protein>
<feature type="compositionally biased region" description="Basic and acidic residues" evidence="2">
    <location>
        <begin position="67"/>
        <end position="81"/>
    </location>
</feature>
<dbReference type="Proteomes" id="UP001237642">
    <property type="component" value="Unassembled WGS sequence"/>
</dbReference>
<feature type="compositionally biased region" description="Basic residues" evidence="2">
    <location>
        <begin position="27"/>
        <end position="42"/>
    </location>
</feature>
<gene>
    <name evidence="3" type="ORF">POM88_048285</name>
</gene>
<feature type="compositionally biased region" description="Basic residues" evidence="2">
    <location>
        <begin position="1"/>
        <end position="15"/>
    </location>
</feature>
<organism evidence="3 4">
    <name type="scientific">Heracleum sosnowskyi</name>
    <dbReference type="NCBI Taxonomy" id="360622"/>
    <lineage>
        <taxon>Eukaryota</taxon>
        <taxon>Viridiplantae</taxon>
        <taxon>Streptophyta</taxon>
        <taxon>Embryophyta</taxon>
        <taxon>Tracheophyta</taxon>
        <taxon>Spermatophyta</taxon>
        <taxon>Magnoliopsida</taxon>
        <taxon>eudicotyledons</taxon>
        <taxon>Gunneridae</taxon>
        <taxon>Pentapetalae</taxon>
        <taxon>asterids</taxon>
        <taxon>campanulids</taxon>
        <taxon>Apiales</taxon>
        <taxon>Apiaceae</taxon>
        <taxon>Apioideae</taxon>
        <taxon>apioid superclade</taxon>
        <taxon>Tordylieae</taxon>
        <taxon>Tordyliinae</taxon>
        <taxon>Heracleum</taxon>
    </lineage>
</organism>